<keyword evidence="1" id="KW-0175">Coiled coil</keyword>
<evidence type="ECO:0000256" key="1">
    <source>
        <dbReference type="SAM" id="Coils"/>
    </source>
</evidence>
<accession>A0A6C0I8K3</accession>
<dbReference type="Pfam" id="PF19064">
    <property type="entry name" value="DUF5760"/>
    <property type="match status" value="1"/>
</dbReference>
<dbReference type="AlphaFoldDB" id="A0A6C0I8K3"/>
<evidence type="ECO:0000313" key="2">
    <source>
        <dbReference type="EMBL" id="QHT88735.1"/>
    </source>
</evidence>
<name>A0A6C0I8K3_9ZZZZ</name>
<sequence>MSFEQHLQQWVTIDNQMKVLNDRMKELRDKKNTLSQTMNTHIETNNLINTSVQLSDGQLRFVNVKETQPLTFKYLDTCLREIIKNEDQVNKIVDYIKNKREVNYVPEIKRLYKN</sequence>
<dbReference type="EMBL" id="MN740122">
    <property type="protein sequence ID" value="QHT88735.1"/>
    <property type="molecule type" value="Genomic_DNA"/>
</dbReference>
<reference evidence="2" key="1">
    <citation type="journal article" date="2020" name="Nature">
        <title>Giant virus diversity and host interactions through global metagenomics.</title>
        <authorList>
            <person name="Schulz F."/>
            <person name="Roux S."/>
            <person name="Paez-Espino D."/>
            <person name="Jungbluth S."/>
            <person name="Walsh D.A."/>
            <person name="Denef V.J."/>
            <person name="McMahon K.D."/>
            <person name="Konstantinidis K.T."/>
            <person name="Eloe-Fadrosh E.A."/>
            <person name="Kyrpides N.C."/>
            <person name="Woyke T."/>
        </authorList>
    </citation>
    <scope>NUCLEOTIDE SEQUENCE</scope>
    <source>
        <strain evidence="2">GVMAG-M-3300023184-51</strain>
    </source>
</reference>
<organism evidence="2">
    <name type="scientific">viral metagenome</name>
    <dbReference type="NCBI Taxonomy" id="1070528"/>
    <lineage>
        <taxon>unclassified sequences</taxon>
        <taxon>metagenomes</taxon>
        <taxon>organismal metagenomes</taxon>
    </lineage>
</organism>
<dbReference type="InterPro" id="IPR043918">
    <property type="entry name" value="DUF5760"/>
</dbReference>
<feature type="coiled-coil region" evidence="1">
    <location>
        <begin position="17"/>
        <end position="44"/>
    </location>
</feature>
<proteinExistence type="predicted"/>
<protein>
    <submittedName>
        <fullName evidence="2">Uncharacterized protein</fullName>
    </submittedName>
</protein>